<comment type="subcellular location">
    <subcellularLocation>
        <location evidence="1">Nucleus</location>
    </subcellularLocation>
</comment>
<dbReference type="PANTHER" id="PTHR13375">
    <property type="entry name" value="FMS INTERACTING PROTEIN"/>
    <property type="match status" value="1"/>
</dbReference>
<keyword evidence="3" id="KW-0539">Nucleus</keyword>
<comment type="similarity">
    <text evidence="2">Belongs to the THOC5 family.</text>
</comment>
<dbReference type="Proteomes" id="UP000694888">
    <property type="component" value="Unplaced"/>
</dbReference>
<evidence type="ECO:0000313" key="5">
    <source>
        <dbReference type="Proteomes" id="UP000694888"/>
    </source>
</evidence>
<feature type="compositionally biased region" description="Acidic residues" evidence="4">
    <location>
        <begin position="315"/>
        <end position="325"/>
    </location>
</feature>
<feature type="compositionally biased region" description="Basic and acidic residues" evidence="4">
    <location>
        <begin position="25"/>
        <end position="40"/>
    </location>
</feature>
<sequence>MSKDEHQDGKKKRLLKTDATSPAHSDAKKIKSDQLNKESRTPLTEEDEALQRDPLTDLKSFHASCEFLKCAIKDMKDMKKSSNDTSAEISGLQTDVTVHFVHMKKLNRLAHFRCRKVRETTNEAKHKIDQCHLQLQNLLYEAMHLQKEITKCMEFKSKDEEIELVPVEKFYSDAPESVSNPTVTKSDVHRQMLARLEWELEQRKQLASKLTETKSSKEKISEEIQSKQDYLDTLQPKLSAILQATRPVQDYLDMPYDDIREEHQVAQHLPMPLYILYMQTSAYKEACDKCLKVSIQGDMDAAKTVKSMSSIHLDLDEESDSDTEEQEKRDSKRRRKTVEARQVEKKNRVLRKHPLNVVLDISDQDGADLQLTFNYFLALNIVTVNVKVTPGPKVTSTSVSGSELLSSDFILDELYPGDHGNDSPNVANHYELKKHGLQEFSSYLSQVGRPYLWCQWMGGLQFLEPEVDGQDSKNTEDSTASHDAAGMSRVVAARAKHGVSATHMQRTITLLRERMKARIALLHQLASLERGIIPVPAEVTRLFPAKVNSLLSSWKRSTFEDLQLLPHAQRFIKAGVVKPMDMVFVAVVDRASAKMTAHVVLTADCPEVAPVFIVEIMWQSQRTALNDVHIIELEEEVNLHFGELVPGKCRDHLLSSQLQRLLMCLDVYLETDTPASSTVPIEIPKEKMMPRTSRGRARSKPYKFVPEMGIFTHRN</sequence>
<name>A0ABM0JS59_APLCA</name>
<evidence type="ECO:0000256" key="2">
    <source>
        <dbReference type="ARBA" id="ARBA00008044"/>
    </source>
</evidence>
<dbReference type="RefSeq" id="XP_005100291.1">
    <property type="nucleotide sequence ID" value="XM_005100234.3"/>
</dbReference>
<feature type="region of interest" description="Disordered" evidence="4">
    <location>
        <begin position="1"/>
        <end position="51"/>
    </location>
</feature>
<evidence type="ECO:0000256" key="1">
    <source>
        <dbReference type="ARBA" id="ARBA00004123"/>
    </source>
</evidence>
<reference evidence="6" key="1">
    <citation type="submission" date="2025-08" db="UniProtKB">
        <authorList>
            <consortium name="RefSeq"/>
        </authorList>
    </citation>
    <scope>IDENTIFICATION</scope>
</reference>
<accession>A0ABM0JS59</accession>
<protein>
    <submittedName>
        <fullName evidence="6">THO complex subunit 5 homolog</fullName>
    </submittedName>
</protein>
<evidence type="ECO:0000256" key="3">
    <source>
        <dbReference type="ARBA" id="ARBA00023242"/>
    </source>
</evidence>
<dbReference type="GeneID" id="101862042"/>
<evidence type="ECO:0000256" key="4">
    <source>
        <dbReference type="SAM" id="MobiDB-lite"/>
    </source>
</evidence>
<dbReference type="Pfam" id="PF09766">
    <property type="entry name" value="FmiP_Thoc5"/>
    <property type="match status" value="1"/>
</dbReference>
<dbReference type="PANTHER" id="PTHR13375:SF3">
    <property type="entry name" value="THO COMPLEX SUBUNIT 5 HOMOLOG"/>
    <property type="match status" value="1"/>
</dbReference>
<dbReference type="InterPro" id="IPR019163">
    <property type="entry name" value="THO_Thoc5"/>
</dbReference>
<gene>
    <name evidence="6" type="primary">LOC101862042</name>
</gene>
<proteinExistence type="inferred from homology"/>
<organism evidence="5 6">
    <name type="scientific">Aplysia californica</name>
    <name type="common">California sea hare</name>
    <dbReference type="NCBI Taxonomy" id="6500"/>
    <lineage>
        <taxon>Eukaryota</taxon>
        <taxon>Metazoa</taxon>
        <taxon>Spiralia</taxon>
        <taxon>Lophotrochozoa</taxon>
        <taxon>Mollusca</taxon>
        <taxon>Gastropoda</taxon>
        <taxon>Heterobranchia</taxon>
        <taxon>Euthyneura</taxon>
        <taxon>Tectipleura</taxon>
        <taxon>Aplysiida</taxon>
        <taxon>Aplysioidea</taxon>
        <taxon>Aplysiidae</taxon>
        <taxon>Aplysia</taxon>
    </lineage>
</organism>
<keyword evidence="5" id="KW-1185">Reference proteome</keyword>
<evidence type="ECO:0000313" key="6">
    <source>
        <dbReference type="RefSeq" id="XP_005100291.1"/>
    </source>
</evidence>
<feature type="region of interest" description="Disordered" evidence="4">
    <location>
        <begin position="313"/>
        <end position="345"/>
    </location>
</feature>